<evidence type="ECO:0000313" key="3">
    <source>
        <dbReference type="RefSeq" id="XP_033238981.1"/>
    </source>
</evidence>
<dbReference type="Proteomes" id="UP000001819">
    <property type="component" value="Chromosome X"/>
</dbReference>
<accession>A0A6I8W6K1</accession>
<evidence type="ECO:0000313" key="2">
    <source>
        <dbReference type="Proteomes" id="UP000001819"/>
    </source>
</evidence>
<dbReference type="KEGG" id="dpo:26532124"/>
<dbReference type="InParanoid" id="A0A6I8W6K1"/>
<name>A0A6I8W6K1_DROPS</name>
<sequence length="119" mass="13028">MLQQEGQNEAANEAAASARGTGSRNQMEVRQRAGGRQQAAGGKRQAAGRLEEGRHKGNMLHMHSPKAICIQMLPRHFTEREREGGREGGRGVHCTITNRAARDVARPLPPKRKRVKAAS</sequence>
<dbReference type="RefSeq" id="XP_033238981.1">
    <property type="nucleotide sequence ID" value="XM_033383090.1"/>
</dbReference>
<feature type="region of interest" description="Disordered" evidence="1">
    <location>
        <begin position="79"/>
        <end position="119"/>
    </location>
</feature>
<evidence type="ECO:0000256" key="1">
    <source>
        <dbReference type="SAM" id="MobiDB-lite"/>
    </source>
</evidence>
<keyword evidence="2" id="KW-1185">Reference proteome</keyword>
<reference evidence="3" key="1">
    <citation type="submission" date="2025-08" db="UniProtKB">
        <authorList>
            <consortium name="RefSeq"/>
        </authorList>
    </citation>
    <scope>IDENTIFICATION</scope>
    <source>
        <strain evidence="3">MV-25-SWS-2005</strain>
        <tissue evidence="3">Whole body</tissue>
    </source>
</reference>
<feature type="compositionally biased region" description="Low complexity" evidence="1">
    <location>
        <begin position="32"/>
        <end position="48"/>
    </location>
</feature>
<feature type="compositionally biased region" description="Low complexity" evidence="1">
    <location>
        <begin position="8"/>
        <end position="18"/>
    </location>
</feature>
<feature type="compositionally biased region" description="Basic and acidic residues" evidence="1">
    <location>
        <begin position="79"/>
        <end position="90"/>
    </location>
</feature>
<feature type="compositionally biased region" description="Basic residues" evidence="1">
    <location>
        <begin position="109"/>
        <end position="119"/>
    </location>
</feature>
<organism evidence="2 3">
    <name type="scientific">Drosophila pseudoobscura pseudoobscura</name>
    <name type="common">Fruit fly</name>
    <dbReference type="NCBI Taxonomy" id="46245"/>
    <lineage>
        <taxon>Eukaryota</taxon>
        <taxon>Metazoa</taxon>
        <taxon>Ecdysozoa</taxon>
        <taxon>Arthropoda</taxon>
        <taxon>Hexapoda</taxon>
        <taxon>Insecta</taxon>
        <taxon>Pterygota</taxon>
        <taxon>Neoptera</taxon>
        <taxon>Endopterygota</taxon>
        <taxon>Diptera</taxon>
        <taxon>Brachycera</taxon>
        <taxon>Muscomorpha</taxon>
        <taxon>Ephydroidea</taxon>
        <taxon>Drosophilidae</taxon>
        <taxon>Drosophila</taxon>
        <taxon>Sophophora</taxon>
    </lineage>
</organism>
<protein>
    <submittedName>
        <fullName evidence="3">Uncharacterized protein isoform X1</fullName>
    </submittedName>
</protein>
<feature type="region of interest" description="Disordered" evidence="1">
    <location>
        <begin position="1"/>
        <end position="62"/>
    </location>
</feature>
<gene>
    <name evidence="3" type="primary">LOC26532124</name>
</gene>
<proteinExistence type="predicted"/>
<dbReference type="AlphaFoldDB" id="A0A6I8W6K1"/>